<keyword evidence="4" id="KW-1185">Reference proteome</keyword>
<organism evidence="3 4">
    <name type="scientific">Duganella guangzhouensis</name>
    <dbReference type="NCBI Taxonomy" id="2666084"/>
    <lineage>
        <taxon>Bacteria</taxon>
        <taxon>Pseudomonadati</taxon>
        <taxon>Pseudomonadota</taxon>
        <taxon>Betaproteobacteria</taxon>
        <taxon>Burkholderiales</taxon>
        <taxon>Oxalobacteraceae</taxon>
        <taxon>Telluria group</taxon>
        <taxon>Duganella</taxon>
    </lineage>
</organism>
<dbReference type="InterPro" id="IPR024983">
    <property type="entry name" value="CHAT_dom"/>
</dbReference>
<dbReference type="Pfam" id="PF12770">
    <property type="entry name" value="CHAT"/>
    <property type="match status" value="1"/>
</dbReference>
<sequence>MAWTRASPTLLLAMLCLLACGLCQAGIPQKLDERALIARLETNPSKKPLNREERVWTLAALGRLRIAQNRIGEAEIFFAKADVDATVAGLENLKSTVAQFALDLFARNAAAKGDWQRFDELAAGFRPYTMADGPRLVRPALALGYCMRRPETRCLRQAHSDFMRTLDSIRGLAWTEDVYVLQALARIAAERGFGIWASELQFRFASSLKLSDEEKVRMLLIGVSYGLDNGYGFDIFGVVLQQTRTIVDQWQELESKSKSRMSTQLLSVRHNLQRLLTVLETRQYLITGSPKREEVWRRIDDSHGLETIAEDDVRDVEQWTTQQFLGASGLLQSALEQATSDQLGETTAHHFDRRVYLMIQVPALASSPMGQLYARAYAASIPMDPSLRRQDARATVNILRNSGLFDEALARALLITRPLVDSAEAGGHFSAVLRSDLVGLTELALRATAPNALVAVRQLTARAAAVVQVQDDIHVLLKVQDAALVPAQIPLSERAVQEVVASPTLSADTKMRLLWSVARMQSQNQAPAVDDLLAQIETAAITLNDEFLQHVLPLIRAHLALGRRDQPGMERLIRQLTLERYAARSVPELVIAAAIIQRAGAPSKPGNTAHALCAVRGLYQQAGSPTTGWFALTPEEHAVLAYQPKPGIPALCPSQTPMPAVQGERLGAFHALPFPPDADLELSKELAQAVLEMARLPDNAPERVRMIEAVIDGIEASPKRAQKNERYRQLLYEFDRLNLSFAPEVLHLCSRVVKATGLDDNLVATATERLAMAYAFGLAVDTPAQRFQDTLAGRLMSIKPDSLKYDDDGKALFDPAQSVDHIGQGELAFNESNVANELYLNRVVRETAAAPAGTTCTEEQVETIKRIATSIDQHQGARLPVHLQYRLAQAHLFCGDTEAAERRFSQAVSPESDADMDRVRLYGYWAADNRAMRRPSVSDAVAQRMLDSYALLDEDKRTFKSDRLFQNSSFELLKSTLFALVSAGMHDYARQLSESAYKEICKLQRRRVECSGLALVHILTTQINVADGELAPQLATAIDGADAVTKREIVSVATFAARQALSRGDRATSRKLLAQAEAALASLGKAASVTVGNARVLDVAIGHACLGDWQSTIQRARNVRGTLMEPWLHWDRDPNELGLSGESQAFERAFTLSPLEAIIFQDPEAIKAWNKAGMPSLTHMAGQLRSISVSVRANALFLAGYPNQGLDLLRQHLPQFAKELEFLSDKKFLETVLSHLAKVDAAVLYRHGGLIDALSHTSLGHDGSTAQATLLRLHAAIAHAAGSSRAALDWLIAANAIDGRETQTQMQPSMQGEDIPGALTIAGQITRYMVEDLAAVTGKVPGRWAAVEQPLAAAHQALRRAQRPLLALLLVRHGSAIVADNRARQDLAFKIMQAATVSPTALELSTTLQRAGILDTALRDAQQTVQREEEERRERFQNIAPWWLQLGIERRLDIPRLCPGKIEKSSGPLLAAAIAQLPEAMAQYDAFPRIPTGNDTESTMKERVRAESAWKTLTTAQGGLVEFRSSPENLAGVTATLSPKKAILLAVTERDATYLALIAKNGMSIVEMTEAGRALGSAPVSAMVAEVRKRLDPSATFHIPSGGDALYHALFAPFKQQLGEIEELAIIARGPLEALPFSALAIKGATLTHPAPLWLDDRFVWSFAMAAGRLQPAADSTSVQRVIQLGPPEFSGGPECNRPIVMGDTANADLQHRMCSIDQLATLHESWPALPGTPGKKVLLTGKSATRQRITALGFGPAQNTDAVMIVATHGLLPSETAILVGVEEPAIVLMSNTSGGPREAVMLASDIARLNLHTQEVILAACNSASAAKYGDERAFSGLVRAFIRAGAERVVAAMAAVNSDTTQLALQFYFEERARGLDMAHAMSAARRRLRDADLTEPEYWAGLVAIGSY</sequence>
<evidence type="ECO:0000259" key="2">
    <source>
        <dbReference type="Pfam" id="PF12770"/>
    </source>
</evidence>
<dbReference type="RefSeq" id="WP_154377768.1">
    <property type="nucleotide sequence ID" value="NZ_WKJK01000007.1"/>
</dbReference>
<gene>
    <name evidence="3" type="ORF">GJ699_15580</name>
</gene>
<proteinExistence type="predicted"/>
<feature type="domain" description="CHAT" evidence="2">
    <location>
        <begin position="1604"/>
        <end position="1911"/>
    </location>
</feature>
<feature type="signal peptide" evidence="1">
    <location>
        <begin position="1"/>
        <end position="25"/>
    </location>
</feature>
<comment type="caution">
    <text evidence="3">The sequence shown here is derived from an EMBL/GenBank/DDBJ whole genome shotgun (WGS) entry which is preliminary data.</text>
</comment>
<feature type="chain" id="PRO_5026361176" evidence="1">
    <location>
        <begin position="26"/>
        <end position="1912"/>
    </location>
</feature>
<reference evidence="3 4" key="1">
    <citation type="submission" date="2019-11" db="EMBL/GenBank/DDBJ databases">
        <title>Novel species isolated from a subtropical stream in China.</title>
        <authorList>
            <person name="Lu H."/>
        </authorList>
    </citation>
    <scope>NUCLEOTIDE SEQUENCE [LARGE SCALE GENOMIC DNA]</scope>
    <source>
        <strain evidence="3 4">FT80W</strain>
    </source>
</reference>
<name>A0A6I2L0P9_9BURK</name>
<keyword evidence="1" id="KW-0732">Signal</keyword>
<dbReference type="EMBL" id="WKJK01000007">
    <property type="protein sequence ID" value="MRW91412.1"/>
    <property type="molecule type" value="Genomic_DNA"/>
</dbReference>
<dbReference type="Proteomes" id="UP000433309">
    <property type="component" value="Unassembled WGS sequence"/>
</dbReference>
<protein>
    <submittedName>
        <fullName evidence="3">CHAT domain-containing protein</fullName>
    </submittedName>
</protein>
<evidence type="ECO:0000256" key="1">
    <source>
        <dbReference type="SAM" id="SignalP"/>
    </source>
</evidence>
<accession>A0A6I2L0P9</accession>
<evidence type="ECO:0000313" key="3">
    <source>
        <dbReference type="EMBL" id="MRW91412.1"/>
    </source>
</evidence>
<evidence type="ECO:0000313" key="4">
    <source>
        <dbReference type="Proteomes" id="UP000433309"/>
    </source>
</evidence>